<name>A0A6A6MT98_HEVBR</name>
<comment type="caution">
    <text evidence="5">The sequence shown here is derived from an EMBL/GenBank/DDBJ whole genome shotgun (WGS) entry which is preliminary data.</text>
</comment>
<dbReference type="InterPro" id="IPR036388">
    <property type="entry name" value="WH-like_DNA-bd_sf"/>
</dbReference>
<dbReference type="Proteomes" id="UP000467840">
    <property type="component" value="Chromosome 15"/>
</dbReference>
<organism evidence="5 6">
    <name type="scientific">Hevea brasiliensis</name>
    <name type="common">Para rubber tree</name>
    <name type="synonym">Siphonia brasiliensis</name>
    <dbReference type="NCBI Taxonomy" id="3981"/>
    <lineage>
        <taxon>Eukaryota</taxon>
        <taxon>Viridiplantae</taxon>
        <taxon>Streptophyta</taxon>
        <taxon>Embryophyta</taxon>
        <taxon>Tracheophyta</taxon>
        <taxon>Spermatophyta</taxon>
        <taxon>Magnoliopsida</taxon>
        <taxon>eudicotyledons</taxon>
        <taxon>Gunneridae</taxon>
        <taxon>Pentapetalae</taxon>
        <taxon>rosids</taxon>
        <taxon>fabids</taxon>
        <taxon>Malpighiales</taxon>
        <taxon>Euphorbiaceae</taxon>
        <taxon>Crotonoideae</taxon>
        <taxon>Micrandreae</taxon>
        <taxon>Hevea</taxon>
    </lineage>
</organism>
<dbReference type="InterPro" id="IPR032675">
    <property type="entry name" value="LRR_dom_sf"/>
</dbReference>
<reference evidence="5 6" key="1">
    <citation type="journal article" date="2020" name="Mol. Plant">
        <title>The Chromosome-Based Rubber Tree Genome Provides New Insights into Spurge Genome Evolution and Rubber Biosynthesis.</title>
        <authorList>
            <person name="Liu J."/>
            <person name="Shi C."/>
            <person name="Shi C.C."/>
            <person name="Li W."/>
            <person name="Zhang Q.J."/>
            <person name="Zhang Y."/>
            <person name="Li K."/>
            <person name="Lu H.F."/>
            <person name="Shi C."/>
            <person name="Zhu S.T."/>
            <person name="Xiao Z.Y."/>
            <person name="Nan H."/>
            <person name="Yue Y."/>
            <person name="Zhu X.G."/>
            <person name="Wu Y."/>
            <person name="Hong X.N."/>
            <person name="Fan G.Y."/>
            <person name="Tong Y."/>
            <person name="Zhang D."/>
            <person name="Mao C.L."/>
            <person name="Liu Y.L."/>
            <person name="Hao S.J."/>
            <person name="Liu W.Q."/>
            <person name="Lv M.Q."/>
            <person name="Zhang H.B."/>
            <person name="Liu Y."/>
            <person name="Hu-Tang G.R."/>
            <person name="Wang J.P."/>
            <person name="Wang J.H."/>
            <person name="Sun Y.H."/>
            <person name="Ni S.B."/>
            <person name="Chen W.B."/>
            <person name="Zhang X.C."/>
            <person name="Jiao Y.N."/>
            <person name="Eichler E.E."/>
            <person name="Li G.H."/>
            <person name="Liu X."/>
            <person name="Gao L.Z."/>
        </authorList>
    </citation>
    <scope>NUCLEOTIDE SEQUENCE [LARGE SCALE GENOMIC DNA]</scope>
    <source>
        <strain evidence="6">cv. GT1</strain>
        <tissue evidence="5">Leaf</tissue>
    </source>
</reference>
<keyword evidence="1" id="KW-0677">Repeat</keyword>
<evidence type="ECO:0000313" key="5">
    <source>
        <dbReference type="EMBL" id="KAF2316257.1"/>
    </source>
</evidence>
<dbReference type="SUPFAM" id="SSF52058">
    <property type="entry name" value="L domain-like"/>
    <property type="match status" value="1"/>
</dbReference>
<dbReference type="GO" id="GO:0098542">
    <property type="term" value="P:defense response to other organism"/>
    <property type="evidence" value="ECO:0007669"/>
    <property type="project" value="TreeGrafter"/>
</dbReference>
<evidence type="ECO:0000259" key="4">
    <source>
        <dbReference type="Pfam" id="PF23598"/>
    </source>
</evidence>
<dbReference type="EMBL" id="JAAGAX010000005">
    <property type="protein sequence ID" value="KAF2316257.1"/>
    <property type="molecule type" value="Genomic_DNA"/>
</dbReference>
<dbReference type="Pfam" id="PF23559">
    <property type="entry name" value="WHD_DRP"/>
    <property type="match status" value="1"/>
</dbReference>
<sequence>MWNLLRDNIVPALKLSYHHLPSHLSFAYCGIFPKGYEFYKEDCVRLWMAEGFILEDKDGNDSKVVGDVYFNDLMSRSFFQVSSGSQKCFVMHDHMHDLAGSISGEFGFMLEDKNPFDKVPKKTRYLYVQGSSYGYGNFDNEGQLLRTFFSDECFNGSYKDMHALLPKLKRIRVLSLYKETKLPNSIGNLRHLLYLSLRRAWINKLPQSVSSLYNLLTLILRDCKDLVELPNNMARLINFCLDIRGTKLRRMPPNMGNLKKLHTLTNFALRKSRRSGIEELGKLEHIQGEFSIKKLQNVSPDDVLESILLVNKENLKKLEFKWSGKSKDSGHARSVLETLRPHVVVENLCIVRL</sequence>
<dbReference type="Gene3D" id="1.10.10.10">
    <property type="entry name" value="Winged helix-like DNA-binding domain superfamily/Winged helix DNA-binding domain"/>
    <property type="match status" value="1"/>
</dbReference>
<feature type="domain" description="Disease resistance protein winged helix" evidence="3">
    <location>
        <begin position="31"/>
        <end position="99"/>
    </location>
</feature>
<dbReference type="Gene3D" id="3.80.10.10">
    <property type="entry name" value="Ribonuclease Inhibitor"/>
    <property type="match status" value="1"/>
</dbReference>
<dbReference type="PANTHER" id="PTHR23155:SF1071">
    <property type="entry name" value="DISEASE RESISTANCE RPP13-LIKE PROTEIN 1"/>
    <property type="match status" value="1"/>
</dbReference>
<evidence type="ECO:0008006" key="7">
    <source>
        <dbReference type="Google" id="ProtNLM"/>
    </source>
</evidence>
<dbReference type="InterPro" id="IPR055414">
    <property type="entry name" value="LRR_R13L4/SHOC2-like"/>
</dbReference>
<keyword evidence="2" id="KW-0611">Plant defense</keyword>
<dbReference type="InterPro" id="IPR058922">
    <property type="entry name" value="WHD_DRP"/>
</dbReference>
<keyword evidence="6" id="KW-1185">Reference proteome</keyword>
<evidence type="ECO:0000256" key="1">
    <source>
        <dbReference type="ARBA" id="ARBA00022737"/>
    </source>
</evidence>
<proteinExistence type="predicted"/>
<protein>
    <recommendedName>
        <fullName evidence="7">NB-ARC domain-containing protein</fullName>
    </recommendedName>
</protein>
<evidence type="ECO:0000313" key="6">
    <source>
        <dbReference type="Proteomes" id="UP000467840"/>
    </source>
</evidence>
<dbReference type="PANTHER" id="PTHR23155">
    <property type="entry name" value="DISEASE RESISTANCE PROTEIN RP"/>
    <property type="match status" value="1"/>
</dbReference>
<dbReference type="AlphaFoldDB" id="A0A6A6MT98"/>
<evidence type="ECO:0000256" key="2">
    <source>
        <dbReference type="ARBA" id="ARBA00022821"/>
    </source>
</evidence>
<gene>
    <name evidence="5" type="ORF">GH714_041598</name>
</gene>
<evidence type="ECO:0000259" key="3">
    <source>
        <dbReference type="Pfam" id="PF23559"/>
    </source>
</evidence>
<accession>A0A6A6MT98</accession>
<feature type="domain" description="Disease resistance R13L4/SHOC-2-like LRR" evidence="4">
    <location>
        <begin position="155"/>
        <end position="330"/>
    </location>
</feature>
<dbReference type="InterPro" id="IPR044974">
    <property type="entry name" value="Disease_R_plants"/>
</dbReference>
<dbReference type="Pfam" id="PF23598">
    <property type="entry name" value="LRR_14"/>
    <property type="match status" value="1"/>
</dbReference>